<organism evidence="9 10">
    <name type="scientific">Vagococcus carniphilus</name>
    <dbReference type="NCBI Taxonomy" id="218144"/>
    <lineage>
        <taxon>Bacteria</taxon>
        <taxon>Bacillati</taxon>
        <taxon>Bacillota</taxon>
        <taxon>Bacilli</taxon>
        <taxon>Lactobacillales</taxon>
        <taxon>Enterococcaceae</taxon>
        <taxon>Vagococcus</taxon>
    </lineage>
</organism>
<dbReference type="InterPro" id="IPR036662">
    <property type="entry name" value="PTS_EIIA_man-typ_sf"/>
</dbReference>
<dbReference type="InterPro" id="IPR004701">
    <property type="entry name" value="PTS_EIIA_man-typ"/>
</dbReference>
<keyword evidence="2" id="KW-0813">Transport</keyword>
<keyword evidence="5" id="KW-0808">Transferase</keyword>
<dbReference type="AlphaFoldDB" id="A0A430B641"/>
<dbReference type="GO" id="GO:0005737">
    <property type="term" value="C:cytoplasm"/>
    <property type="evidence" value="ECO:0007669"/>
    <property type="project" value="UniProtKB-SubCell"/>
</dbReference>
<evidence type="ECO:0000256" key="4">
    <source>
        <dbReference type="ARBA" id="ARBA00022597"/>
    </source>
</evidence>
<evidence type="ECO:0000313" key="10">
    <source>
        <dbReference type="Proteomes" id="UP000288028"/>
    </source>
</evidence>
<evidence type="ECO:0000256" key="5">
    <source>
        <dbReference type="ARBA" id="ARBA00022679"/>
    </source>
</evidence>
<dbReference type="GeneID" id="95581635"/>
<dbReference type="CDD" id="cd00006">
    <property type="entry name" value="PTS_IIA_man"/>
    <property type="match status" value="1"/>
</dbReference>
<comment type="caution">
    <text evidence="9">The sequence shown here is derived from an EMBL/GenBank/DDBJ whole genome shotgun (WGS) entry which is preliminary data.</text>
</comment>
<evidence type="ECO:0000256" key="7">
    <source>
        <dbReference type="ARBA" id="ARBA00022777"/>
    </source>
</evidence>
<keyword evidence="3" id="KW-0963">Cytoplasm</keyword>
<evidence type="ECO:0000256" key="2">
    <source>
        <dbReference type="ARBA" id="ARBA00022448"/>
    </source>
</evidence>
<sequence length="140" mass="15504">MNRNYLIATHGELAKGFQSSLDILAGKGNDFTVINAYMTDEDYTPVVVDFIQQVSPDEQGIVFTDLFGGSVNQKVVTEVLTAECDNIFILSNVNLAIILSILFLPEETPLTQEIIQNAINESQVTLVQTTQDNTDEEDIF</sequence>
<dbReference type="GO" id="GO:0016301">
    <property type="term" value="F:kinase activity"/>
    <property type="evidence" value="ECO:0007669"/>
    <property type="project" value="UniProtKB-KW"/>
</dbReference>
<dbReference type="RefSeq" id="WP_126792558.1">
    <property type="nucleotide sequence ID" value="NZ_CP060720.1"/>
</dbReference>
<dbReference type="GO" id="GO:0016020">
    <property type="term" value="C:membrane"/>
    <property type="evidence" value="ECO:0007669"/>
    <property type="project" value="InterPro"/>
</dbReference>
<dbReference type="PANTHER" id="PTHR33799">
    <property type="entry name" value="PTS PERMEASE-RELATED-RELATED"/>
    <property type="match status" value="1"/>
</dbReference>
<dbReference type="InterPro" id="IPR051471">
    <property type="entry name" value="Bacterial_PTS_sugar_comp"/>
</dbReference>
<dbReference type="SUPFAM" id="SSF53062">
    <property type="entry name" value="PTS system fructose IIA component-like"/>
    <property type="match status" value="1"/>
</dbReference>
<dbReference type="Pfam" id="PF03610">
    <property type="entry name" value="EIIA-man"/>
    <property type="match status" value="1"/>
</dbReference>
<evidence type="ECO:0000256" key="3">
    <source>
        <dbReference type="ARBA" id="ARBA00022490"/>
    </source>
</evidence>
<dbReference type="Proteomes" id="UP000288028">
    <property type="component" value="Unassembled WGS sequence"/>
</dbReference>
<evidence type="ECO:0000256" key="1">
    <source>
        <dbReference type="ARBA" id="ARBA00004496"/>
    </source>
</evidence>
<dbReference type="GO" id="GO:0009401">
    <property type="term" value="P:phosphoenolpyruvate-dependent sugar phosphotransferase system"/>
    <property type="evidence" value="ECO:0007669"/>
    <property type="project" value="UniProtKB-KW"/>
</dbReference>
<dbReference type="PANTHER" id="PTHR33799:SF1">
    <property type="entry name" value="PTS SYSTEM MANNOSE-SPECIFIC EIIAB COMPONENT-RELATED"/>
    <property type="match status" value="1"/>
</dbReference>
<dbReference type="OrthoDB" id="6578004at2"/>
<dbReference type="Gene3D" id="3.40.50.510">
    <property type="entry name" value="Phosphotransferase system, mannose-type IIA component"/>
    <property type="match status" value="1"/>
</dbReference>
<evidence type="ECO:0000256" key="6">
    <source>
        <dbReference type="ARBA" id="ARBA00022683"/>
    </source>
</evidence>
<protein>
    <submittedName>
        <fullName evidence="9">PTS mannose transporter subunit IIA</fullName>
    </submittedName>
</protein>
<keyword evidence="7" id="KW-0418">Kinase</keyword>
<evidence type="ECO:0000313" key="9">
    <source>
        <dbReference type="EMBL" id="RSU15781.1"/>
    </source>
</evidence>
<keyword evidence="4" id="KW-0762">Sugar transport</keyword>
<evidence type="ECO:0000259" key="8">
    <source>
        <dbReference type="PROSITE" id="PS51096"/>
    </source>
</evidence>
<dbReference type="EMBL" id="NGKB01000004">
    <property type="protein sequence ID" value="RSU15781.1"/>
    <property type="molecule type" value="Genomic_DNA"/>
</dbReference>
<accession>A0A430B641</accession>
<dbReference type="PROSITE" id="PS51096">
    <property type="entry name" value="PTS_EIIA_TYPE_4"/>
    <property type="match status" value="1"/>
</dbReference>
<reference evidence="9 10" key="1">
    <citation type="submission" date="2017-05" db="EMBL/GenBank/DDBJ databases">
        <title>Vagococcus spp. assemblies.</title>
        <authorList>
            <person name="Gulvik C.A."/>
        </authorList>
    </citation>
    <scope>NUCLEOTIDE SEQUENCE [LARGE SCALE GENOMIC DNA]</scope>
    <source>
        <strain evidence="9 10">SS1714</strain>
    </source>
</reference>
<feature type="domain" description="PTS EIIA type-4" evidence="8">
    <location>
        <begin position="2"/>
        <end position="127"/>
    </location>
</feature>
<comment type="subcellular location">
    <subcellularLocation>
        <location evidence="1">Cytoplasm</location>
    </subcellularLocation>
</comment>
<dbReference type="InterPro" id="IPR033887">
    <property type="entry name" value="PTS_IIA_man"/>
</dbReference>
<proteinExistence type="predicted"/>
<name>A0A430B641_9ENTE</name>
<keyword evidence="10" id="KW-1185">Reference proteome</keyword>
<keyword evidence="6" id="KW-0598">Phosphotransferase system</keyword>
<gene>
    <name evidence="9" type="ORF">CBF28_04925</name>
</gene>